<evidence type="ECO:0000259" key="8">
    <source>
        <dbReference type="PROSITE" id="PS50157"/>
    </source>
</evidence>
<dbReference type="PROSITE" id="PS50157">
    <property type="entry name" value="ZINC_FINGER_C2H2_2"/>
    <property type="match status" value="2"/>
</dbReference>
<dbReference type="GO" id="GO:0005634">
    <property type="term" value="C:nucleus"/>
    <property type="evidence" value="ECO:0007669"/>
    <property type="project" value="UniProtKB-SubCell"/>
</dbReference>
<comment type="subcellular location">
    <subcellularLocation>
        <location evidence="1">Nucleus</location>
    </subcellularLocation>
</comment>
<dbReference type="FunFam" id="3.30.160.60:FF:000624">
    <property type="entry name" value="zinc finger protein 697"/>
    <property type="match status" value="1"/>
</dbReference>
<keyword evidence="2" id="KW-0479">Metal-binding</keyword>
<dbReference type="PANTHER" id="PTHR16515:SF57">
    <property type="entry name" value="ZINC FINGER PROTEIN 154-LIKE"/>
    <property type="match status" value="1"/>
</dbReference>
<gene>
    <name evidence="9" type="ORF">NQ314_000890</name>
</gene>
<keyword evidence="3" id="KW-0677">Repeat</keyword>
<evidence type="ECO:0000256" key="4">
    <source>
        <dbReference type="ARBA" id="ARBA00022771"/>
    </source>
</evidence>
<proteinExistence type="predicted"/>
<dbReference type="GO" id="GO:0010468">
    <property type="term" value="P:regulation of gene expression"/>
    <property type="evidence" value="ECO:0007669"/>
    <property type="project" value="TreeGrafter"/>
</dbReference>
<evidence type="ECO:0000256" key="6">
    <source>
        <dbReference type="ARBA" id="ARBA00023242"/>
    </source>
</evidence>
<reference evidence="9" key="1">
    <citation type="journal article" date="2023" name="Insect Mol. Biol.">
        <title>Genome sequencing provides insights into the evolution of gene families encoding plant cell wall-degrading enzymes in longhorned beetles.</title>
        <authorList>
            <person name="Shin N.R."/>
            <person name="Okamura Y."/>
            <person name="Kirsch R."/>
            <person name="Pauchet Y."/>
        </authorList>
    </citation>
    <scope>NUCLEOTIDE SEQUENCE</scope>
    <source>
        <strain evidence="9">RBIC_L_NR</strain>
    </source>
</reference>
<keyword evidence="10" id="KW-1185">Reference proteome</keyword>
<name>A0AAV8ZV62_9CUCU</name>
<organism evidence="9 10">
    <name type="scientific">Rhamnusium bicolor</name>
    <dbReference type="NCBI Taxonomy" id="1586634"/>
    <lineage>
        <taxon>Eukaryota</taxon>
        <taxon>Metazoa</taxon>
        <taxon>Ecdysozoa</taxon>
        <taxon>Arthropoda</taxon>
        <taxon>Hexapoda</taxon>
        <taxon>Insecta</taxon>
        <taxon>Pterygota</taxon>
        <taxon>Neoptera</taxon>
        <taxon>Endopterygota</taxon>
        <taxon>Coleoptera</taxon>
        <taxon>Polyphaga</taxon>
        <taxon>Cucujiformia</taxon>
        <taxon>Chrysomeloidea</taxon>
        <taxon>Cerambycidae</taxon>
        <taxon>Lepturinae</taxon>
        <taxon>Rhagiini</taxon>
        <taxon>Rhamnusium</taxon>
    </lineage>
</organism>
<evidence type="ECO:0000256" key="1">
    <source>
        <dbReference type="ARBA" id="ARBA00004123"/>
    </source>
</evidence>
<dbReference type="InterPro" id="IPR036236">
    <property type="entry name" value="Znf_C2H2_sf"/>
</dbReference>
<evidence type="ECO:0000256" key="7">
    <source>
        <dbReference type="PROSITE-ProRule" id="PRU00042"/>
    </source>
</evidence>
<dbReference type="Gene3D" id="3.30.160.60">
    <property type="entry name" value="Classic Zinc Finger"/>
    <property type="match status" value="2"/>
</dbReference>
<comment type="caution">
    <text evidence="9">The sequence shown here is derived from an EMBL/GenBank/DDBJ whole genome shotgun (WGS) entry which is preliminary data.</text>
</comment>
<keyword evidence="6" id="KW-0539">Nucleus</keyword>
<dbReference type="InterPro" id="IPR050331">
    <property type="entry name" value="Zinc_finger"/>
</dbReference>
<dbReference type="EMBL" id="JANEYF010000252">
    <property type="protein sequence ID" value="KAJ8971108.1"/>
    <property type="molecule type" value="Genomic_DNA"/>
</dbReference>
<dbReference type="SUPFAM" id="SSF57667">
    <property type="entry name" value="beta-beta-alpha zinc fingers"/>
    <property type="match status" value="1"/>
</dbReference>
<keyword evidence="4 7" id="KW-0863">Zinc-finger</keyword>
<accession>A0AAV8ZV62</accession>
<dbReference type="GO" id="GO:0008270">
    <property type="term" value="F:zinc ion binding"/>
    <property type="evidence" value="ECO:0007669"/>
    <property type="project" value="UniProtKB-KW"/>
</dbReference>
<dbReference type="AlphaFoldDB" id="A0AAV8ZV62"/>
<dbReference type="SMART" id="SM00355">
    <property type="entry name" value="ZnF_C2H2"/>
    <property type="match status" value="2"/>
</dbReference>
<keyword evidence="5" id="KW-0862">Zinc</keyword>
<evidence type="ECO:0000256" key="3">
    <source>
        <dbReference type="ARBA" id="ARBA00022737"/>
    </source>
</evidence>
<feature type="domain" description="C2H2-type" evidence="8">
    <location>
        <begin position="15"/>
        <end position="42"/>
    </location>
</feature>
<sequence length="72" mass="8756">MWKYHQKTHDGKRNHLCTECGRAFLQAVHLKYHMWKHTGIKQFHCAYCDKSYTSVTQLKKHKRKYCEAEKTE</sequence>
<evidence type="ECO:0000256" key="5">
    <source>
        <dbReference type="ARBA" id="ARBA00022833"/>
    </source>
</evidence>
<dbReference type="PROSITE" id="PS00028">
    <property type="entry name" value="ZINC_FINGER_C2H2_1"/>
    <property type="match status" value="1"/>
</dbReference>
<dbReference type="PANTHER" id="PTHR16515">
    <property type="entry name" value="PR DOMAIN ZINC FINGER PROTEIN"/>
    <property type="match status" value="1"/>
</dbReference>
<evidence type="ECO:0000313" key="10">
    <source>
        <dbReference type="Proteomes" id="UP001162156"/>
    </source>
</evidence>
<protein>
    <recommendedName>
        <fullName evidence="8">C2H2-type domain-containing protein</fullName>
    </recommendedName>
</protein>
<dbReference type="Proteomes" id="UP001162156">
    <property type="component" value="Unassembled WGS sequence"/>
</dbReference>
<dbReference type="InterPro" id="IPR013087">
    <property type="entry name" value="Znf_C2H2_type"/>
</dbReference>
<feature type="domain" description="C2H2-type" evidence="8">
    <location>
        <begin position="43"/>
        <end position="71"/>
    </location>
</feature>
<dbReference type="Pfam" id="PF00096">
    <property type="entry name" value="zf-C2H2"/>
    <property type="match status" value="1"/>
</dbReference>
<evidence type="ECO:0000256" key="2">
    <source>
        <dbReference type="ARBA" id="ARBA00022723"/>
    </source>
</evidence>
<evidence type="ECO:0000313" key="9">
    <source>
        <dbReference type="EMBL" id="KAJ8971108.1"/>
    </source>
</evidence>